<dbReference type="InterPro" id="IPR013328">
    <property type="entry name" value="6PGD_dom2"/>
</dbReference>
<dbReference type="Gene3D" id="3.40.50.720">
    <property type="entry name" value="NAD(P)-binding Rossmann-like Domain"/>
    <property type="match status" value="1"/>
</dbReference>
<keyword evidence="15" id="KW-1185">Reference proteome</keyword>
<dbReference type="GO" id="GO:0050661">
    <property type="term" value="F:NADP binding"/>
    <property type="evidence" value="ECO:0007669"/>
    <property type="project" value="TreeGrafter"/>
</dbReference>
<evidence type="ECO:0000259" key="12">
    <source>
        <dbReference type="Pfam" id="PF02558"/>
    </source>
</evidence>
<dbReference type="RefSeq" id="WP_088553507.1">
    <property type="nucleotide sequence ID" value="NZ_BDGJ01000051.1"/>
</dbReference>
<reference evidence="15" key="1">
    <citation type="journal article" date="2017" name="Appl. Environ. Microbiol.">
        <title>Genomic Analysis of Calderihabitans maritimus KKC1, a Thermophilic, Hydrogenogenic, Carboxydotrophic Bacterium Isolated from Marine Sediment.</title>
        <authorList>
            <person name="Omae K."/>
            <person name="Yoneda Y."/>
            <person name="Fukuyama Y."/>
            <person name="Yoshida T."/>
            <person name="Sako Y."/>
        </authorList>
    </citation>
    <scope>NUCLEOTIDE SEQUENCE [LARGE SCALE GENOMIC DNA]</scope>
    <source>
        <strain evidence="15">KKC1</strain>
    </source>
</reference>
<keyword evidence="8 11" id="KW-0560">Oxidoreductase</keyword>
<dbReference type="EMBL" id="BDGJ01000051">
    <property type="protein sequence ID" value="GAW92083.1"/>
    <property type="molecule type" value="Genomic_DNA"/>
</dbReference>
<sequence>MKIGIIGAGAIGSLFGGLLAENGNDVWLYNRRKEHVQVLKEKGLTIVSAEGRRTIPVKATTKPQDMGILDLAVILVKFPDTEKALEDVAGNLGRDTLVMTLQNGLGNVEKIMKKVERHRVIAGVTSHGSTLLAPGEIYHAGKGPTYLGALEETSVSRVQEVVDLFNRSGIDTKLSDNIIKMLWKKLVANVGINPLTALTGLPNGKLLFYPELADIMRGAVEETVRVAEAKGIDLELEDPFAYVASVCRATAENKSSMLQDVLNRRPTEIDAINGAVVREAEKLSEEVPFNRVLTNLVKVLERRYLEGSCSSSI</sequence>
<dbReference type="InterPro" id="IPR003710">
    <property type="entry name" value="ApbA"/>
</dbReference>
<comment type="function">
    <text evidence="1 11">Catalyzes the NADPH-dependent reduction of ketopantoate into pantoic acid.</text>
</comment>
<evidence type="ECO:0000256" key="7">
    <source>
        <dbReference type="ARBA" id="ARBA00022857"/>
    </source>
</evidence>
<evidence type="ECO:0000256" key="2">
    <source>
        <dbReference type="ARBA" id="ARBA00004994"/>
    </source>
</evidence>
<comment type="pathway">
    <text evidence="2 11">Cofactor biosynthesis; (R)-pantothenate biosynthesis; (R)-pantoate from 3-methyl-2-oxobutanoate: step 2/2.</text>
</comment>
<comment type="caution">
    <text evidence="14">The sequence shown here is derived from an EMBL/GenBank/DDBJ whole genome shotgun (WGS) entry which is preliminary data.</text>
</comment>
<evidence type="ECO:0000313" key="14">
    <source>
        <dbReference type="EMBL" id="GAW92083.1"/>
    </source>
</evidence>
<evidence type="ECO:0000259" key="13">
    <source>
        <dbReference type="Pfam" id="PF08546"/>
    </source>
</evidence>
<comment type="similarity">
    <text evidence="3 11">Belongs to the ketopantoate reductase family.</text>
</comment>
<gene>
    <name evidence="14" type="ORF">KKC1_12420</name>
</gene>
<dbReference type="SUPFAM" id="SSF51735">
    <property type="entry name" value="NAD(P)-binding Rossmann-fold domains"/>
    <property type="match status" value="1"/>
</dbReference>
<dbReference type="FunFam" id="1.10.1040.10:FF:000017">
    <property type="entry name" value="2-dehydropantoate 2-reductase"/>
    <property type="match status" value="1"/>
</dbReference>
<dbReference type="AlphaFoldDB" id="A0A1Z5HRC5"/>
<dbReference type="GO" id="GO:0008677">
    <property type="term" value="F:2-dehydropantoate 2-reductase activity"/>
    <property type="evidence" value="ECO:0007669"/>
    <property type="project" value="UniProtKB-EC"/>
</dbReference>
<dbReference type="NCBIfam" id="TIGR00745">
    <property type="entry name" value="apbA_panE"/>
    <property type="match status" value="1"/>
</dbReference>
<evidence type="ECO:0000256" key="6">
    <source>
        <dbReference type="ARBA" id="ARBA00022655"/>
    </source>
</evidence>
<dbReference type="GO" id="GO:0005737">
    <property type="term" value="C:cytoplasm"/>
    <property type="evidence" value="ECO:0007669"/>
    <property type="project" value="TreeGrafter"/>
</dbReference>
<dbReference type="InterPro" id="IPR036291">
    <property type="entry name" value="NAD(P)-bd_dom_sf"/>
</dbReference>
<keyword evidence="7 11" id="KW-0521">NADP</keyword>
<evidence type="ECO:0000256" key="5">
    <source>
        <dbReference type="ARBA" id="ARBA00019465"/>
    </source>
</evidence>
<dbReference type="GO" id="GO:0015940">
    <property type="term" value="P:pantothenate biosynthetic process"/>
    <property type="evidence" value="ECO:0007669"/>
    <property type="project" value="UniProtKB-UniPathway"/>
</dbReference>
<evidence type="ECO:0000256" key="10">
    <source>
        <dbReference type="ARBA" id="ARBA00048793"/>
    </source>
</evidence>
<dbReference type="InterPro" id="IPR013332">
    <property type="entry name" value="KPR_N"/>
</dbReference>
<name>A0A1Z5HRC5_9FIRM</name>
<accession>A0A1Z5HRC5</accession>
<comment type="catalytic activity">
    <reaction evidence="10 11">
        <text>(R)-pantoate + NADP(+) = 2-dehydropantoate + NADPH + H(+)</text>
        <dbReference type="Rhea" id="RHEA:16233"/>
        <dbReference type="ChEBI" id="CHEBI:11561"/>
        <dbReference type="ChEBI" id="CHEBI:15378"/>
        <dbReference type="ChEBI" id="CHEBI:15980"/>
        <dbReference type="ChEBI" id="CHEBI:57783"/>
        <dbReference type="ChEBI" id="CHEBI:58349"/>
        <dbReference type="EC" id="1.1.1.169"/>
    </reaction>
</comment>
<proteinExistence type="inferred from homology"/>
<evidence type="ECO:0000256" key="3">
    <source>
        <dbReference type="ARBA" id="ARBA00007870"/>
    </source>
</evidence>
<dbReference type="InterPro" id="IPR050838">
    <property type="entry name" value="Ketopantoate_reductase"/>
</dbReference>
<keyword evidence="6 11" id="KW-0566">Pantothenate biosynthesis</keyword>
<dbReference type="InterPro" id="IPR013752">
    <property type="entry name" value="KPA_reductase"/>
</dbReference>
<protein>
    <recommendedName>
        <fullName evidence="5 11">2-dehydropantoate 2-reductase</fullName>
        <ecNumber evidence="4 11">1.1.1.169</ecNumber>
    </recommendedName>
    <alternativeName>
        <fullName evidence="9 11">Ketopantoate reductase</fullName>
    </alternativeName>
</protein>
<dbReference type="UniPathway" id="UPA00028">
    <property type="reaction ID" value="UER00004"/>
</dbReference>
<dbReference type="SUPFAM" id="SSF48179">
    <property type="entry name" value="6-phosphogluconate dehydrogenase C-terminal domain-like"/>
    <property type="match status" value="1"/>
</dbReference>
<dbReference type="PANTHER" id="PTHR43765">
    <property type="entry name" value="2-DEHYDROPANTOATE 2-REDUCTASE-RELATED"/>
    <property type="match status" value="1"/>
</dbReference>
<evidence type="ECO:0000256" key="4">
    <source>
        <dbReference type="ARBA" id="ARBA00013014"/>
    </source>
</evidence>
<dbReference type="Pfam" id="PF02558">
    <property type="entry name" value="ApbA"/>
    <property type="match status" value="1"/>
</dbReference>
<evidence type="ECO:0000256" key="11">
    <source>
        <dbReference type="RuleBase" id="RU362068"/>
    </source>
</evidence>
<evidence type="ECO:0000256" key="8">
    <source>
        <dbReference type="ARBA" id="ARBA00023002"/>
    </source>
</evidence>
<dbReference type="PANTHER" id="PTHR43765:SF2">
    <property type="entry name" value="2-DEHYDROPANTOATE 2-REDUCTASE"/>
    <property type="match status" value="1"/>
</dbReference>
<evidence type="ECO:0000256" key="9">
    <source>
        <dbReference type="ARBA" id="ARBA00032024"/>
    </source>
</evidence>
<dbReference type="Gene3D" id="1.10.1040.10">
    <property type="entry name" value="N-(1-d-carboxylethyl)-l-norvaline Dehydrogenase, domain 2"/>
    <property type="match status" value="1"/>
</dbReference>
<organism evidence="14 15">
    <name type="scientific">Calderihabitans maritimus</name>
    <dbReference type="NCBI Taxonomy" id="1246530"/>
    <lineage>
        <taxon>Bacteria</taxon>
        <taxon>Bacillati</taxon>
        <taxon>Bacillota</taxon>
        <taxon>Clostridia</taxon>
        <taxon>Neomoorellales</taxon>
        <taxon>Calderihabitantaceae</taxon>
        <taxon>Calderihabitans</taxon>
    </lineage>
</organism>
<feature type="domain" description="Ketopantoate reductase N-terminal" evidence="12">
    <location>
        <begin position="3"/>
        <end position="151"/>
    </location>
</feature>
<dbReference type="Proteomes" id="UP000197032">
    <property type="component" value="Unassembled WGS sequence"/>
</dbReference>
<dbReference type="EC" id="1.1.1.169" evidence="4 11"/>
<evidence type="ECO:0000256" key="1">
    <source>
        <dbReference type="ARBA" id="ARBA00002919"/>
    </source>
</evidence>
<feature type="domain" description="Ketopantoate reductase C-terminal" evidence="13">
    <location>
        <begin position="177"/>
        <end position="301"/>
    </location>
</feature>
<evidence type="ECO:0000313" key="15">
    <source>
        <dbReference type="Proteomes" id="UP000197032"/>
    </source>
</evidence>
<dbReference type="OrthoDB" id="9793586at2"/>
<dbReference type="InterPro" id="IPR008927">
    <property type="entry name" value="6-PGluconate_DH-like_C_sf"/>
</dbReference>
<dbReference type="Pfam" id="PF08546">
    <property type="entry name" value="ApbA_C"/>
    <property type="match status" value="1"/>
</dbReference>